<evidence type="ECO:0000313" key="4">
    <source>
        <dbReference type="Proteomes" id="UP000006753"/>
    </source>
</evidence>
<dbReference type="InterPro" id="IPR044861">
    <property type="entry name" value="IPNS-like_FE2OG_OXY"/>
</dbReference>
<comment type="similarity">
    <text evidence="1">Belongs to the iron/ascorbate-dependent oxidoreductase family.</text>
</comment>
<dbReference type="InterPro" id="IPR050231">
    <property type="entry name" value="Iron_ascorbate_oxido_reductase"/>
</dbReference>
<dbReference type="InterPro" id="IPR027443">
    <property type="entry name" value="IPNS-like_sf"/>
</dbReference>
<feature type="domain" description="Isopenicillin N synthase-like Fe(2+) 2OG dioxygenase" evidence="2">
    <location>
        <begin position="186"/>
        <end position="280"/>
    </location>
</feature>
<gene>
    <name evidence="3" type="ORF">MBM_05067</name>
</gene>
<dbReference type="KEGG" id="mbe:MBM_05067"/>
<evidence type="ECO:0000259" key="2">
    <source>
        <dbReference type="Pfam" id="PF03171"/>
    </source>
</evidence>
<dbReference type="PANTHER" id="PTHR47990">
    <property type="entry name" value="2-OXOGLUTARATE (2OG) AND FE(II)-DEPENDENT OXYGENASE SUPERFAMILY PROTEIN-RELATED"/>
    <property type="match status" value="1"/>
</dbReference>
<protein>
    <submittedName>
        <fullName evidence="3">2og-Fe oxygenase family protein</fullName>
    </submittedName>
</protein>
<dbReference type="AlphaFoldDB" id="K1X7I1"/>
<keyword evidence="4" id="KW-1185">Reference proteome</keyword>
<evidence type="ECO:0000256" key="1">
    <source>
        <dbReference type="ARBA" id="ARBA00008056"/>
    </source>
</evidence>
<dbReference type="OrthoDB" id="288590at2759"/>
<accession>K1X7I1</accession>
<dbReference type="eggNOG" id="ENOG502S6G6">
    <property type="taxonomic scope" value="Eukaryota"/>
</dbReference>
<proteinExistence type="inferred from homology"/>
<dbReference type="HOGENOM" id="CLU_555570_0_0_1"/>
<sequence length="491" mass="54545">MAFLNSVKSLTANIGSKRQKQSKGEAKGILPSLKPVALPRVSPDHVLALSDQGWTTIGLSQKSTDPLHDSFERLLNASRAFFDLPEKYKQTFKTEQGSEEGWSRVQGEKEFITLRTIGNTPDELKDAAETYWNEASVLLNETVGRVAESLDLPAEALTVFSKPCTTLGEEETATMLRLFRYEGFEGKRSEVVAESHVDLGLLSLVIGDKPGLEVRDTRANCWFPIEQSYKTPKGSLLVGRQLERLSNDRYQAGRHQVCSYPNPALSSGRSTTPRDNYRYSVVLVLRAHLPVPIDTDSLTTEITGPFSRPLKNITADDLFREIHAAHFNINTGTEEREEQKRNIIKDIHLTTKIKVQDANVGRRVRFRSGELRNYQASHGVRTSDDLVGAPDGVALGVALAFWHAWSWATGSLPMHQALSAALNRRPDSSVQQPQTCFYSTTSPFERDGAPILGRLEYPCWSSIPALLSVVPGRVPKEKLKEAPPQKQSLPA</sequence>
<dbReference type="Gene3D" id="2.60.120.330">
    <property type="entry name" value="B-lactam Antibiotic, Isopenicillin N Synthase, Chain"/>
    <property type="match status" value="1"/>
</dbReference>
<organism evidence="3 4">
    <name type="scientific">Marssonina brunnea f. sp. multigermtubi (strain MB_m1)</name>
    <name type="common">Marssonina leaf spot fungus</name>
    <dbReference type="NCBI Taxonomy" id="1072389"/>
    <lineage>
        <taxon>Eukaryota</taxon>
        <taxon>Fungi</taxon>
        <taxon>Dikarya</taxon>
        <taxon>Ascomycota</taxon>
        <taxon>Pezizomycotina</taxon>
        <taxon>Leotiomycetes</taxon>
        <taxon>Helotiales</taxon>
        <taxon>Drepanopezizaceae</taxon>
        <taxon>Drepanopeziza</taxon>
    </lineage>
</organism>
<dbReference type="InParanoid" id="K1X7I1"/>
<dbReference type="SUPFAM" id="SSF51197">
    <property type="entry name" value="Clavaminate synthase-like"/>
    <property type="match status" value="1"/>
</dbReference>
<dbReference type="Pfam" id="PF03171">
    <property type="entry name" value="2OG-FeII_Oxy"/>
    <property type="match status" value="1"/>
</dbReference>
<dbReference type="EMBL" id="JH921438">
    <property type="protein sequence ID" value="EKD16598.1"/>
    <property type="molecule type" value="Genomic_DNA"/>
</dbReference>
<name>K1X7I1_MARBU</name>
<dbReference type="Proteomes" id="UP000006753">
    <property type="component" value="Unassembled WGS sequence"/>
</dbReference>
<evidence type="ECO:0000313" key="3">
    <source>
        <dbReference type="EMBL" id="EKD16598.1"/>
    </source>
</evidence>
<reference evidence="3 4" key="1">
    <citation type="journal article" date="2012" name="BMC Genomics">
        <title>Sequencing the genome of Marssonina brunnea reveals fungus-poplar co-evolution.</title>
        <authorList>
            <person name="Zhu S."/>
            <person name="Cao Y.-Z."/>
            <person name="Jiang C."/>
            <person name="Tan B.-Y."/>
            <person name="Wang Z."/>
            <person name="Feng S."/>
            <person name="Zhang L."/>
            <person name="Su X.-H."/>
            <person name="Brejova B."/>
            <person name="Vinar T."/>
            <person name="Xu M."/>
            <person name="Wang M.-X."/>
            <person name="Zhang S.-G."/>
            <person name="Huang M.-R."/>
            <person name="Wu R."/>
            <person name="Zhou Y."/>
        </authorList>
    </citation>
    <scope>NUCLEOTIDE SEQUENCE [LARGE SCALE GENOMIC DNA]</scope>
    <source>
        <strain evidence="3 4">MB_m1</strain>
    </source>
</reference>